<dbReference type="Proteomes" id="UP000054007">
    <property type="component" value="Unassembled WGS sequence"/>
</dbReference>
<dbReference type="PANTHER" id="PTHR12984:SF6">
    <property type="entry name" value="SCY1-LIKE PROTEIN 2"/>
    <property type="match status" value="1"/>
</dbReference>
<dbReference type="PANTHER" id="PTHR12984">
    <property type="entry name" value="SCY1-RELATED S/T PROTEIN KINASE-LIKE"/>
    <property type="match status" value="1"/>
</dbReference>
<dbReference type="Gene3D" id="1.25.10.10">
    <property type="entry name" value="Leucine-rich Repeat Variant"/>
    <property type="match status" value="1"/>
</dbReference>
<dbReference type="EMBL" id="KN880520">
    <property type="protein sequence ID" value="KIY67687.1"/>
    <property type="molecule type" value="Genomic_DNA"/>
</dbReference>
<dbReference type="GO" id="GO:0004672">
    <property type="term" value="F:protein kinase activity"/>
    <property type="evidence" value="ECO:0007669"/>
    <property type="project" value="InterPro"/>
</dbReference>
<feature type="region of interest" description="Disordered" evidence="1">
    <location>
        <begin position="20"/>
        <end position="43"/>
    </location>
</feature>
<evidence type="ECO:0000259" key="2">
    <source>
        <dbReference type="PROSITE" id="PS50011"/>
    </source>
</evidence>
<evidence type="ECO:0000256" key="1">
    <source>
        <dbReference type="SAM" id="MobiDB-lite"/>
    </source>
</evidence>
<dbReference type="Pfam" id="PF00069">
    <property type="entry name" value="Pkinase"/>
    <property type="match status" value="1"/>
</dbReference>
<organism evidence="3 4">
    <name type="scientific">Cylindrobasidium torrendii FP15055 ss-10</name>
    <dbReference type="NCBI Taxonomy" id="1314674"/>
    <lineage>
        <taxon>Eukaryota</taxon>
        <taxon>Fungi</taxon>
        <taxon>Dikarya</taxon>
        <taxon>Basidiomycota</taxon>
        <taxon>Agaricomycotina</taxon>
        <taxon>Agaricomycetes</taxon>
        <taxon>Agaricomycetidae</taxon>
        <taxon>Agaricales</taxon>
        <taxon>Marasmiineae</taxon>
        <taxon>Physalacriaceae</taxon>
        <taxon>Cylindrobasidium</taxon>
    </lineage>
</organism>
<dbReference type="SMART" id="SM00220">
    <property type="entry name" value="S_TKc"/>
    <property type="match status" value="1"/>
</dbReference>
<dbReference type="InterPro" id="IPR051177">
    <property type="entry name" value="CIK-Related_Protein"/>
</dbReference>
<keyword evidence="3" id="KW-0808">Transferase</keyword>
<protein>
    <submittedName>
        <fullName evidence="3">Kinase-like protein</fullName>
    </submittedName>
</protein>
<dbReference type="CDD" id="cd14011">
    <property type="entry name" value="PK_SCY1_like"/>
    <property type="match status" value="1"/>
</dbReference>
<reference evidence="3 4" key="1">
    <citation type="journal article" date="2015" name="Fungal Genet. Biol.">
        <title>Evolution of novel wood decay mechanisms in Agaricales revealed by the genome sequences of Fistulina hepatica and Cylindrobasidium torrendii.</title>
        <authorList>
            <person name="Floudas D."/>
            <person name="Held B.W."/>
            <person name="Riley R."/>
            <person name="Nagy L.G."/>
            <person name="Koehler G."/>
            <person name="Ransdell A.S."/>
            <person name="Younus H."/>
            <person name="Chow J."/>
            <person name="Chiniquy J."/>
            <person name="Lipzen A."/>
            <person name="Tritt A."/>
            <person name="Sun H."/>
            <person name="Haridas S."/>
            <person name="LaButti K."/>
            <person name="Ohm R.A."/>
            <person name="Kues U."/>
            <person name="Blanchette R.A."/>
            <person name="Grigoriev I.V."/>
            <person name="Minto R.E."/>
            <person name="Hibbett D.S."/>
        </authorList>
    </citation>
    <scope>NUCLEOTIDE SEQUENCE [LARGE SCALE GENOMIC DNA]</scope>
    <source>
        <strain evidence="3 4">FP15055 ss-10</strain>
    </source>
</reference>
<feature type="compositionally biased region" description="Low complexity" evidence="1">
    <location>
        <begin position="638"/>
        <end position="656"/>
    </location>
</feature>
<dbReference type="STRING" id="1314674.A0A0D7BAZ1"/>
<feature type="compositionally biased region" description="Low complexity" evidence="1">
    <location>
        <begin position="844"/>
        <end position="853"/>
    </location>
</feature>
<dbReference type="SUPFAM" id="SSF56112">
    <property type="entry name" value="Protein kinase-like (PK-like)"/>
    <property type="match status" value="1"/>
</dbReference>
<proteinExistence type="predicted"/>
<dbReference type="InterPro" id="IPR011009">
    <property type="entry name" value="Kinase-like_dom_sf"/>
</dbReference>
<feature type="region of interest" description="Disordered" evidence="1">
    <location>
        <begin position="604"/>
        <end position="896"/>
    </location>
</feature>
<keyword evidence="3" id="KW-0418">Kinase</keyword>
<evidence type="ECO:0000313" key="3">
    <source>
        <dbReference type="EMBL" id="KIY67687.1"/>
    </source>
</evidence>
<keyword evidence="4" id="KW-1185">Reference proteome</keyword>
<feature type="domain" description="Protein kinase" evidence="2">
    <location>
        <begin position="46"/>
        <end position="324"/>
    </location>
</feature>
<dbReference type="OrthoDB" id="79687at2759"/>
<feature type="compositionally biased region" description="Pro residues" evidence="1">
    <location>
        <begin position="688"/>
        <end position="698"/>
    </location>
</feature>
<gene>
    <name evidence="3" type="ORF">CYLTODRAFT_287358</name>
</gene>
<dbReference type="Gene3D" id="3.30.200.20">
    <property type="entry name" value="Phosphorylase Kinase, domain 1"/>
    <property type="match status" value="1"/>
</dbReference>
<feature type="compositionally biased region" description="Polar residues" evidence="1">
    <location>
        <begin position="26"/>
        <end position="39"/>
    </location>
</feature>
<dbReference type="InterPro" id="IPR011989">
    <property type="entry name" value="ARM-like"/>
</dbReference>
<feature type="compositionally biased region" description="Polar residues" evidence="1">
    <location>
        <begin position="747"/>
        <end position="758"/>
    </location>
</feature>
<dbReference type="InterPro" id="IPR016024">
    <property type="entry name" value="ARM-type_fold"/>
</dbReference>
<dbReference type="InterPro" id="IPR000719">
    <property type="entry name" value="Prot_kinase_dom"/>
</dbReference>
<name>A0A0D7BAZ1_9AGAR</name>
<feature type="compositionally biased region" description="Polar residues" evidence="1">
    <location>
        <begin position="783"/>
        <end position="793"/>
    </location>
</feature>
<feature type="compositionally biased region" description="Basic and acidic residues" evidence="1">
    <location>
        <begin position="604"/>
        <end position="616"/>
    </location>
</feature>
<dbReference type="Gene3D" id="1.10.510.10">
    <property type="entry name" value="Transferase(Phosphotransferase) domain 1"/>
    <property type="match status" value="1"/>
</dbReference>
<dbReference type="AlphaFoldDB" id="A0A0D7BAZ1"/>
<feature type="compositionally biased region" description="Polar residues" evidence="1">
    <location>
        <begin position="872"/>
        <end position="885"/>
    </location>
</feature>
<evidence type="ECO:0000313" key="4">
    <source>
        <dbReference type="Proteomes" id="UP000054007"/>
    </source>
</evidence>
<feature type="compositionally biased region" description="Polar residues" evidence="1">
    <location>
        <begin position="708"/>
        <end position="728"/>
    </location>
</feature>
<dbReference type="PROSITE" id="PS50011">
    <property type="entry name" value="PROTEIN_KINASE_DOM"/>
    <property type="match status" value="1"/>
</dbReference>
<feature type="compositionally biased region" description="Low complexity" evidence="1">
    <location>
        <begin position="808"/>
        <end position="818"/>
    </location>
</feature>
<dbReference type="GO" id="GO:0005524">
    <property type="term" value="F:ATP binding"/>
    <property type="evidence" value="ECO:0007669"/>
    <property type="project" value="InterPro"/>
</dbReference>
<sequence length="896" mass="96458">MFAAASSFFARTAISQSYAFGEPGPNSRSSTPGPSTSAPHSPRAPVTVSVLIGLWKVQAAHHKVTNKRVSVWSFDKRGPDMDRLGQAAKDRTLEVLKAEASALSRLRHPSILEMVEPLEETRSELIFATEPIICSLDSAIPGSPRFRPWVELDEVEIQKGILQICKGLSFLHSSAKIIHSHICPDSVIINSAGDWKISGLGLTLPLLQPNGTPTRWEFPTFDNRVPSYIQRSFDYMAPEYALDEQLLTASDMYSLGVLIYAVHCKGDVPYQTHGSLGGIREHAGKPLPGMHSLDRDLQGLLNTMITRHSSGRPTPTTLPASSFFSSLPISTLNFLDRSTFATKTREEKVGFMKGLASVLDRFSEGLRTRKILPSLLEEMKDTNLLPYILPNVFAIASALSAQQFASMVLPGLKPLFAMKDPPQNMLTLLDNLEMLQSKTEKQVFKNEVLPLVYNALESEHAVVQERALKTVPGLCDTIDYAEVQGVLFPRIAFLFTKTTVLGVKVTILGTFMAMVKTLDQTSLTQKMVPLLSKIRTKEPAVMMATLSVQEAMGFKVDREAVATLVLPQLWSMSIGPLLNVDQFNRFMDVIRRLGERVEKEHNQFLRDSQRLEDRSSVTESGAAPPNFAGQVSFESLVASGPGTPAAGPTAGTLTPSVAGPQNGTGHGAKASWEDDVWGSIFNDTDAGPPTPALPPPGTSKPNKLSKPLRTTSNSFPAAQNSYSPQATSFPPPPSSNGNRPGLAMGSPRQTSFSTPLQPTSTGGSLSGGAGLMQPMGTGGVSKPTPNYNVSFSTPGQFSSPPLSPQPPAFSSQPPAFGSQPPAFGSPMAAQPPAFSSPMVPAMSPQPSLFASAPPLAPTPQPMPMGGLLQPSKPAQNSWNAKSKLSQVDWDDFDPLA</sequence>
<accession>A0A0D7BAZ1</accession>
<dbReference type="SUPFAM" id="SSF48371">
    <property type="entry name" value="ARM repeat"/>
    <property type="match status" value="1"/>
</dbReference>